<dbReference type="Pfam" id="PF20732">
    <property type="entry name" value="NamZ_C"/>
    <property type="match status" value="1"/>
</dbReference>
<dbReference type="InterPro" id="IPR048502">
    <property type="entry name" value="NamZ_N"/>
</dbReference>
<dbReference type="GO" id="GO:0033922">
    <property type="term" value="F:peptidoglycan beta-N-acetylmuramidase activity"/>
    <property type="evidence" value="ECO:0007669"/>
    <property type="project" value="InterPro"/>
</dbReference>
<comment type="caution">
    <text evidence="4">The sequence shown here is derived from an EMBL/GenBank/DDBJ whole genome shotgun (WGS) entry which is preliminary data.</text>
</comment>
<sequence>MKKLLPLLILALILTIIPPGGSSANTSVIQLGSDVLFNQFHHVIEGKKVGLVTNQTGVNSQGISTIDMLRRDRTVTLTALYAPEHGLDGKTPAGQHAAAYTHPVYGIPVYGLNGSAPMPTKEMLANIDVLLVDLQDIGSRTSPYISTLHACMTAAKQFGKPVVVLDRPNPVGGTIVDGPVLEAPYRSFIGVDTLPLAHGMTIGELARFFNRSIGVDLTVIPMQGYTRQMLYQDTGLPWIPSSPQIPDLAAVFGYMATGLGEGTGITPADNFTWIGGEGIDSHAYADLLNGALLPGVMFLPEDKGTRGGVRLHITDPYRFNPAKTGIYTLAYARQLNHFPVPKSGQTISVFDKEMGTRKIGQYLEQGLSPQAIESTYAAELSAFREQRKAFLIYGDQPYQPVEPIRSKPVVPASEPASKPQPAVTKPATNQQVPAIHPAVPPEKPVPSAAKPAASVTPAPAGAAQTAKPPATAKPSAPSAAVPGAKPAESKQPQEKVAYLTFDDGPSPVTDKVLDILKQHQVKATFFVVGKNVPGREAVLKRAIAEGHVVGGHTYSHDYRLIYRDIASFFADLEKGNQLIEHATGVKPTVFRYPGGSTNTVSRKYQNPNVYNNSHTVMQDIKAEAAKRGYVFIDWNITNGDARSNHYTPESALANVTSQVKHQREIVVLMHDASTKAATVQSLPAVIQFLKQQGYRFDVIHADKPTVATVK</sequence>
<dbReference type="InterPro" id="IPR011330">
    <property type="entry name" value="Glyco_hydro/deAcase_b/a-brl"/>
</dbReference>
<dbReference type="RefSeq" id="WP_271139994.1">
    <property type="nucleotide sequence ID" value="NZ_JAPYYP010000008.1"/>
</dbReference>
<feature type="compositionally biased region" description="Low complexity" evidence="1">
    <location>
        <begin position="445"/>
        <end position="486"/>
    </location>
</feature>
<dbReference type="Gene3D" id="3.20.20.370">
    <property type="entry name" value="Glycoside hydrolase/deacetylase"/>
    <property type="match status" value="1"/>
</dbReference>
<proteinExistence type="predicted"/>
<accession>A0A9X3TQD0</accession>
<keyword evidence="5" id="KW-1185">Reference proteome</keyword>
<dbReference type="InterPro" id="IPR002509">
    <property type="entry name" value="NODB_dom"/>
</dbReference>
<reference evidence="4" key="1">
    <citation type="submission" date="2022-12" db="EMBL/GenBank/DDBJ databases">
        <title>Draft genome sequence of the thermophilic strain Brevibacillus thermoruber HT42, isolated from Los Humeros, Puebla, Mexico, with biotechnological potential.</title>
        <authorList>
            <person name="Lara Sanchez J."/>
            <person name="Solis Palacios R."/>
            <person name="Bustos Baena A.S."/>
            <person name="Ruz Baez A.E."/>
            <person name="Espinosa Luna G."/>
            <person name="Oliart Ros R.M."/>
        </authorList>
    </citation>
    <scope>NUCLEOTIDE SEQUENCE</scope>
    <source>
        <strain evidence="4">HT42</strain>
    </source>
</reference>
<feature type="domain" description="NodB homology" evidence="3">
    <location>
        <begin position="495"/>
        <end position="697"/>
    </location>
</feature>
<feature type="region of interest" description="Disordered" evidence="1">
    <location>
        <begin position="403"/>
        <end position="493"/>
    </location>
</feature>
<evidence type="ECO:0000259" key="3">
    <source>
        <dbReference type="PROSITE" id="PS51677"/>
    </source>
</evidence>
<dbReference type="PANTHER" id="PTHR42915:SF1">
    <property type="entry name" value="PEPTIDOGLYCAN BETA-N-ACETYLMURAMIDASE NAMZ"/>
    <property type="match status" value="1"/>
</dbReference>
<dbReference type="AlphaFoldDB" id="A0A9X3TQD0"/>
<dbReference type="Gene3D" id="3.40.50.12170">
    <property type="entry name" value="Uncharacterised protein PF07075, DUF1343"/>
    <property type="match status" value="1"/>
</dbReference>
<dbReference type="Pfam" id="PF01522">
    <property type="entry name" value="Polysacc_deac_1"/>
    <property type="match status" value="1"/>
</dbReference>
<gene>
    <name evidence="4" type="ORF">O3V59_09275</name>
</gene>
<organism evidence="4 5">
    <name type="scientific">Brevibacillus thermoruber</name>
    <dbReference type="NCBI Taxonomy" id="33942"/>
    <lineage>
        <taxon>Bacteria</taxon>
        <taxon>Bacillati</taxon>
        <taxon>Bacillota</taxon>
        <taxon>Bacilli</taxon>
        <taxon>Bacillales</taxon>
        <taxon>Paenibacillaceae</taxon>
        <taxon>Brevibacillus</taxon>
    </lineage>
</organism>
<protein>
    <submittedName>
        <fullName evidence="4">DUF1343 domain-containing protein</fullName>
    </submittedName>
</protein>
<feature type="chain" id="PRO_5040902492" evidence="2">
    <location>
        <begin position="25"/>
        <end position="710"/>
    </location>
</feature>
<evidence type="ECO:0000256" key="1">
    <source>
        <dbReference type="SAM" id="MobiDB-lite"/>
    </source>
</evidence>
<evidence type="ECO:0000256" key="2">
    <source>
        <dbReference type="SAM" id="SignalP"/>
    </source>
</evidence>
<keyword evidence="2" id="KW-0732">Signal</keyword>
<dbReference type="Pfam" id="PF07075">
    <property type="entry name" value="NamZ_N"/>
    <property type="match status" value="1"/>
</dbReference>
<evidence type="ECO:0000313" key="5">
    <source>
        <dbReference type="Proteomes" id="UP001151071"/>
    </source>
</evidence>
<dbReference type="CDD" id="cd10944">
    <property type="entry name" value="CE4_SmPgdA_like"/>
    <property type="match status" value="1"/>
</dbReference>
<dbReference type="GO" id="GO:0016810">
    <property type="term" value="F:hydrolase activity, acting on carbon-nitrogen (but not peptide) bonds"/>
    <property type="evidence" value="ECO:0007669"/>
    <property type="project" value="InterPro"/>
</dbReference>
<dbReference type="Proteomes" id="UP001151071">
    <property type="component" value="Unassembled WGS sequence"/>
</dbReference>
<dbReference type="EMBL" id="JAPYYP010000008">
    <property type="protein sequence ID" value="MDA5108552.1"/>
    <property type="molecule type" value="Genomic_DNA"/>
</dbReference>
<feature type="signal peptide" evidence="2">
    <location>
        <begin position="1"/>
        <end position="24"/>
    </location>
</feature>
<dbReference type="PANTHER" id="PTHR42915">
    <property type="entry name" value="HYPOTHETICAL 460 KDA PROTEIN IN FEUA-SIGW INTERGENIC REGION [PRECURSOR]"/>
    <property type="match status" value="1"/>
</dbReference>
<name>A0A9X3TQD0_9BACL</name>
<dbReference type="Gene3D" id="3.90.1150.140">
    <property type="match status" value="1"/>
</dbReference>
<dbReference type="SUPFAM" id="SSF88713">
    <property type="entry name" value="Glycoside hydrolase/deacetylase"/>
    <property type="match status" value="1"/>
</dbReference>
<dbReference type="InterPro" id="IPR008302">
    <property type="entry name" value="NamZ"/>
</dbReference>
<evidence type="ECO:0000313" key="4">
    <source>
        <dbReference type="EMBL" id="MDA5108552.1"/>
    </source>
</evidence>
<dbReference type="InterPro" id="IPR048503">
    <property type="entry name" value="NamZ_C"/>
</dbReference>
<dbReference type="PROSITE" id="PS51677">
    <property type="entry name" value="NODB"/>
    <property type="match status" value="1"/>
</dbReference>
<dbReference type="GO" id="GO:0005975">
    <property type="term" value="P:carbohydrate metabolic process"/>
    <property type="evidence" value="ECO:0007669"/>
    <property type="project" value="InterPro"/>
</dbReference>